<evidence type="ECO:0000256" key="1">
    <source>
        <dbReference type="SAM" id="Phobius"/>
    </source>
</evidence>
<feature type="transmembrane region" description="Helical" evidence="1">
    <location>
        <begin position="177"/>
        <end position="199"/>
    </location>
</feature>
<keyword evidence="1" id="KW-0812">Transmembrane</keyword>
<dbReference type="RefSeq" id="WP_294181811.1">
    <property type="nucleotide sequence ID" value="NZ_JBGFFE010000014.1"/>
</dbReference>
<feature type="transmembrane region" description="Helical" evidence="1">
    <location>
        <begin position="256"/>
        <end position="275"/>
    </location>
</feature>
<dbReference type="Pfam" id="PF02447">
    <property type="entry name" value="GntP_permease"/>
    <property type="match status" value="1"/>
</dbReference>
<dbReference type="PANTHER" id="PTHR30354">
    <property type="entry name" value="GNT FAMILY GLUCONATE TRANSPORTER"/>
    <property type="match status" value="1"/>
</dbReference>
<gene>
    <name evidence="2" type="ORF">AB8S09_10155</name>
</gene>
<feature type="transmembrane region" description="Helical" evidence="1">
    <location>
        <begin position="61"/>
        <end position="79"/>
    </location>
</feature>
<organism evidence="2 3">
    <name type="scientific">Clostridium lapidicellarium</name>
    <dbReference type="NCBI Taxonomy" id="3240931"/>
    <lineage>
        <taxon>Bacteria</taxon>
        <taxon>Bacillati</taxon>
        <taxon>Bacillota</taxon>
        <taxon>Clostridia</taxon>
        <taxon>Eubacteriales</taxon>
        <taxon>Clostridiaceae</taxon>
        <taxon>Clostridium</taxon>
    </lineage>
</organism>
<feature type="transmembrane region" description="Helical" evidence="1">
    <location>
        <begin position="30"/>
        <end position="55"/>
    </location>
</feature>
<evidence type="ECO:0000313" key="2">
    <source>
        <dbReference type="EMBL" id="MEY8763996.1"/>
    </source>
</evidence>
<feature type="transmembrane region" description="Helical" evidence="1">
    <location>
        <begin position="361"/>
        <end position="383"/>
    </location>
</feature>
<evidence type="ECO:0000313" key="3">
    <source>
        <dbReference type="Proteomes" id="UP001565220"/>
    </source>
</evidence>
<feature type="transmembrane region" description="Helical" evidence="1">
    <location>
        <begin position="331"/>
        <end position="354"/>
    </location>
</feature>
<sequence>MTGIAISWGGAVFGLVLAIVLILKKVNPVYALFGGSIIGGVLGGASLNKTVTIIIEGTNSVMPAVVRVLTAGVLAGVLIESGAAEKIAETIVEKLGEKKALLAIAVATLIITAVGVFVTVAIIIVAPIALSVAKRVGISKTAVLLTMVGGGKAGNVISPNPNTIAVAKGFNLELTQVMIAGFIPAVIGLIVTCIVGALLSKKGVQIKDSDLVVKTKSIDNERPSFLKAMVAPIVAIVLLGINPIGNILNISFLKKISIDSMIILPLAGLIGLLAMGKTKKVIEYTTSGLNRMSGTAILLIGAGSIAGIISNSNLSSVIVGIIKSSGISGTLLAPISGILMGAATASTSTGAILATGSFGKAILAMGISPISAAVMVHTGAVVVDHLPHGNFFLVSAQSVKMNISDRMKLIPYESIVGGSICAAATVIYGFLL</sequence>
<protein>
    <submittedName>
        <fullName evidence="2">GntP family permease</fullName>
    </submittedName>
</protein>
<comment type="caution">
    <text evidence="2">The sequence shown here is derived from an EMBL/GenBank/DDBJ whole genome shotgun (WGS) entry which is preliminary data.</text>
</comment>
<feature type="transmembrane region" description="Helical" evidence="1">
    <location>
        <begin position="296"/>
        <end position="319"/>
    </location>
</feature>
<feature type="transmembrane region" description="Helical" evidence="1">
    <location>
        <begin position="409"/>
        <end position="431"/>
    </location>
</feature>
<keyword evidence="3" id="KW-1185">Reference proteome</keyword>
<accession>A0ABV4DYN0</accession>
<proteinExistence type="predicted"/>
<keyword evidence="1" id="KW-0472">Membrane</keyword>
<feature type="transmembrane region" description="Helical" evidence="1">
    <location>
        <begin position="100"/>
        <end position="130"/>
    </location>
</feature>
<keyword evidence="1" id="KW-1133">Transmembrane helix</keyword>
<dbReference type="PANTHER" id="PTHR30354:SF23">
    <property type="entry name" value="GNTP FAMILY PERMEASE"/>
    <property type="match status" value="1"/>
</dbReference>
<dbReference type="InterPro" id="IPR003474">
    <property type="entry name" value="Glcn_transporter"/>
</dbReference>
<feature type="transmembrane region" description="Helical" evidence="1">
    <location>
        <begin position="6"/>
        <end position="23"/>
    </location>
</feature>
<dbReference type="EMBL" id="JBGFFE010000014">
    <property type="protein sequence ID" value="MEY8763996.1"/>
    <property type="molecule type" value="Genomic_DNA"/>
</dbReference>
<reference evidence="2 3" key="1">
    <citation type="submission" date="2024-08" db="EMBL/GenBank/DDBJ databases">
        <title>Clostridium lapicellarii sp. nov., and Clostridium renhuaiense sp. nov., two species isolated from the mud in a fermentation cellar used for producing sauce-flavour Chinese liquors.</title>
        <authorList>
            <person name="Yang F."/>
            <person name="Wang H."/>
            <person name="Chen L.Q."/>
            <person name="Zhou N."/>
            <person name="Lu J.J."/>
            <person name="Pu X.X."/>
            <person name="Wan B."/>
            <person name="Wang L."/>
            <person name="Liu S.J."/>
        </authorList>
    </citation>
    <scope>NUCLEOTIDE SEQUENCE [LARGE SCALE GENOMIC DNA]</scope>
    <source>
        <strain evidence="2 3">MT-113</strain>
    </source>
</reference>
<feature type="transmembrane region" description="Helical" evidence="1">
    <location>
        <begin position="224"/>
        <end position="244"/>
    </location>
</feature>
<dbReference type="Proteomes" id="UP001565220">
    <property type="component" value="Unassembled WGS sequence"/>
</dbReference>
<name>A0ABV4DYN0_9CLOT</name>